<evidence type="ECO:0000256" key="17">
    <source>
        <dbReference type="ARBA" id="ARBA00076054"/>
    </source>
</evidence>
<dbReference type="InterPro" id="IPR001680">
    <property type="entry name" value="WD40_rpt"/>
</dbReference>
<dbReference type="GO" id="GO:0034511">
    <property type="term" value="F:U3 snoRNA binding"/>
    <property type="evidence" value="ECO:0007669"/>
    <property type="project" value="InterPro"/>
</dbReference>
<protein>
    <recommendedName>
        <fullName evidence="16">U3 small nucleolar RNA-interacting protein 2</fullName>
    </recommendedName>
    <alternativeName>
        <fullName evidence="18">RRP9 homolog</fullName>
    </alternativeName>
    <alternativeName>
        <fullName evidence="17">U3 small nucleolar ribonucleoprotein-associated 55 kDa protein</fullName>
    </alternativeName>
</protein>
<keyword evidence="13" id="KW-0687">Ribonucleoprotein</keyword>
<dbReference type="PANTHER" id="PTHR19865">
    <property type="entry name" value="U3 SMALL NUCLEOLAR RNA INTERACTING PROTEIN 2"/>
    <property type="match status" value="1"/>
</dbReference>
<keyword evidence="4" id="KW-1017">Isopeptide bond</keyword>
<keyword evidence="3" id="KW-0488">Methylation</keyword>
<keyword evidence="12" id="KW-0539">Nucleus</keyword>
<evidence type="ECO:0000256" key="6">
    <source>
        <dbReference type="ARBA" id="ARBA00022553"/>
    </source>
</evidence>
<organism evidence="21 22">
    <name type="scientific">Paralvinella palmiformis</name>
    <dbReference type="NCBI Taxonomy" id="53620"/>
    <lineage>
        <taxon>Eukaryota</taxon>
        <taxon>Metazoa</taxon>
        <taxon>Spiralia</taxon>
        <taxon>Lophotrochozoa</taxon>
        <taxon>Annelida</taxon>
        <taxon>Polychaeta</taxon>
        <taxon>Sedentaria</taxon>
        <taxon>Canalipalpata</taxon>
        <taxon>Terebellida</taxon>
        <taxon>Terebelliformia</taxon>
        <taxon>Alvinellidae</taxon>
        <taxon>Paralvinella</taxon>
    </lineage>
</organism>
<dbReference type="PROSITE" id="PS50082">
    <property type="entry name" value="WD_REPEATS_2"/>
    <property type="match status" value="6"/>
</dbReference>
<accession>A0AAD9N9Z9</accession>
<evidence type="ECO:0000256" key="15">
    <source>
        <dbReference type="ARBA" id="ARBA00065513"/>
    </source>
</evidence>
<keyword evidence="5" id="KW-0698">rRNA processing</keyword>
<dbReference type="PRINTS" id="PR00320">
    <property type="entry name" value="GPROTEINBRPT"/>
</dbReference>
<keyword evidence="8" id="KW-0677">Repeat</keyword>
<comment type="similarity">
    <text evidence="2">Belongs to the WD repeat RRP9 family.</text>
</comment>
<comment type="subcellular location">
    <subcellularLocation>
        <location evidence="1">Nucleus</location>
        <location evidence="1">Nucleolus</location>
    </subcellularLocation>
</comment>
<evidence type="ECO:0000256" key="7">
    <source>
        <dbReference type="ARBA" id="ARBA00022574"/>
    </source>
</evidence>
<feature type="repeat" description="WD" evidence="19">
    <location>
        <begin position="236"/>
        <end position="277"/>
    </location>
</feature>
<sequence length="468" mass="51829">MSFFIRKRNKNSAPTKTKSRSSKTSVPGNSQKINTSKLVGSEDEEILSDSDVELGDDVNKRKLADVTSSEDDEETAQEKRLRLAKKYLSQLEEETELGDDDVTGGTVSDRLKEAILEQSGKLRKSVASTYQPPSTDHIRICNGHKLSVTCAVITPDDKFVFTGSKDCTIIKWSVSDGKRLHVIPRLPKETADKNLGHSSHILCLAITTDNKLLASGDKNKLILLWNPSNCQLLHTFTGHRDAISGLSFRRGTHQLFSASLDRSVKIWNADEMAYVETLFGHQDVITGIDSLTRERAVTSGGRDGSIRIWKVIEESQLVFHGHSGSIDCVSLIDEEHFVSGADDNSLAIWSVMKKKPITLVPSAHSGKPDGQKDSENWISSIATLVHTDFLASGSKDGSVRFWECSNNFKNLSQLFSVPVPGFINCLKFSSNGNFLIAAVGQEHRMGRWWHLKQAKNCLYIIRLNKSSG</sequence>
<keyword evidence="9" id="KW-0832">Ubl conjugation</keyword>
<evidence type="ECO:0000313" key="21">
    <source>
        <dbReference type="EMBL" id="KAK2162370.1"/>
    </source>
</evidence>
<dbReference type="GO" id="GO:0032040">
    <property type="term" value="C:small-subunit processome"/>
    <property type="evidence" value="ECO:0007669"/>
    <property type="project" value="TreeGrafter"/>
</dbReference>
<evidence type="ECO:0000256" key="10">
    <source>
        <dbReference type="ARBA" id="ARBA00022884"/>
    </source>
</evidence>
<evidence type="ECO:0000256" key="13">
    <source>
        <dbReference type="ARBA" id="ARBA00023274"/>
    </source>
</evidence>
<evidence type="ECO:0000256" key="9">
    <source>
        <dbReference type="ARBA" id="ARBA00022843"/>
    </source>
</evidence>
<evidence type="ECO:0000256" key="12">
    <source>
        <dbReference type="ARBA" id="ARBA00023242"/>
    </source>
</evidence>
<evidence type="ECO:0000256" key="18">
    <source>
        <dbReference type="ARBA" id="ARBA00077445"/>
    </source>
</evidence>
<evidence type="ECO:0000256" key="3">
    <source>
        <dbReference type="ARBA" id="ARBA00022481"/>
    </source>
</evidence>
<dbReference type="SMART" id="SM00320">
    <property type="entry name" value="WD40"/>
    <property type="match status" value="7"/>
</dbReference>
<proteinExistence type="inferred from homology"/>
<evidence type="ECO:0000256" key="19">
    <source>
        <dbReference type="PROSITE-ProRule" id="PRU00221"/>
    </source>
</evidence>
<feature type="repeat" description="WD" evidence="19">
    <location>
        <begin position="278"/>
        <end position="311"/>
    </location>
</feature>
<evidence type="ECO:0000256" key="11">
    <source>
        <dbReference type="ARBA" id="ARBA00022990"/>
    </source>
</evidence>
<comment type="function">
    <text evidence="14">Component of a nucleolar small nuclear ribonucleoprotein particle (snoRNP) thought to participate in the processing and modification of pre-ribosomal RNA (pre-rRNA). Part of the small subunit (SSU) processome, first precursor of the small eukaryotic ribosomal subunit. During the assembly of the SSU processome in the nucleolus, many ribosome biogenesis factors, an RNA chaperone and ribosomal proteins associate with the nascent pre-rRNA and work in concert to generate RNA folding, modifications, rearrangements and cleavage as well as targeted degradation of pre-ribosomal RNA by the RNA exosome.</text>
</comment>
<feature type="repeat" description="WD" evidence="19">
    <location>
        <begin position="194"/>
        <end position="235"/>
    </location>
</feature>
<keyword evidence="22" id="KW-1185">Reference proteome</keyword>
<evidence type="ECO:0000256" key="14">
    <source>
        <dbReference type="ARBA" id="ARBA00055322"/>
    </source>
</evidence>
<dbReference type="FunFam" id="2.130.10.10:FF:000143">
    <property type="entry name" value="U3 small nucleolar RNA-interacting protein 2 isoform X2"/>
    <property type="match status" value="1"/>
</dbReference>
<keyword evidence="7 19" id="KW-0853">WD repeat</keyword>
<dbReference type="InterPro" id="IPR036322">
    <property type="entry name" value="WD40_repeat_dom_sf"/>
</dbReference>
<evidence type="ECO:0000313" key="22">
    <source>
        <dbReference type="Proteomes" id="UP001208570"/>
    </source>
</evidence>
<keyword evidence="11" id="KW-0007">Acetylation</keyword>
<comment type="caution">
    <text evidence="21">The sequence shown here is derived from an EMBL/GenBank/DDBJ whole genome shotgun (WGS) entry which is preliminary data.</text>
</comment>
<dbReference type="InterPro" id="IPR020472">
    <property type="entry name" value="WD40_PAC1"/>
</dbReference>
<dbReference type="GO" id="GO:0006364">
    <property type="term" value="P:rRNA processing"/>
    <property type="evidence" value="ECO:0007669"/>
    <property type="project" value="UniProtKB-KW"/>
</dbReference>
<evidence type="ECO:0000256" key="20">
    <source>
        <dbReference type="SAM" id="MobiDB-lite"/>
    </source>
</evidence>
<feature type="compositionally biased region" description="Polar residues" evidence="20">
    <location>
        <begin position="26"/>
        <end position="38"/>
    </location>
</feature>
<dbReference type="EMBL" id="JAODUP010000100">
    <property type="protein sequence ID" value="KAK2162370.1"/>
    <property type="molecule type" value="Genomic_DNA"/>
</dbReference>
<feature type="region of interest" description="Disordered" evidence="20">
    <location>
        <begin position="1"/>
        <end position="59"/>
    </location>
</feature>
<feature type="compositionally biased region" description="Basic residues" evidence="20">
    <location>
        <begin position="1"/>
        <end position="10"/>
    </location>
</feature>
<gene>
    <name evidence="21" type="ORF">LSH36_100g12065</name>
</gene>
<dbReference type="PROSITE" id="PS50294">
    <property type="entry name" value="WD_REPEATS_REGION"/>
    <property type="match status" value="5"/>
</dbReference>
<comment type="subunit">
    <text evidence="15">Interacts specifically with the U3 small nucleolar RNA (U3 snoRNA). Binds a sub-fragment of the U3 snoRNA surrounding the B/C motif (3UBC). This association with the U3BC RNA is dependent on the binding of a protein called 15.5K to the box B/C motif. The association of the protein with the U3BC RNA was found to be also dependent on a conserved RNA structure that flanks the box B/C motif. Part of the small subunit (SSU) processome, composed of more than 70 proteins and the RNA chaperone small nucleolar RNA (snoRNA) U3.</text>
</comment>
<dbReference type="InterPro" id="IPR039241">
    <property type="entry name" value="Rrp9-like"/>
</dbReference>
<dbReference type="CDD" id="cd00200">
    <property type="entry name" value="WD40"/>
    <property type="match status" value="1"/>
</dbReference>
<keyword evidence="6" id="KW-0597">Phosphoprotein</keyword>
<reference evidence="21" key="1">
    <citation type="journal article" date="2023" name="Mol. Biol. Evol.">
        <title>Third-Generation Sequencing Reveals the Adaptive Role of the Epigenome in Three Deep-Sea Polychaetes.</title>
        <authorList>
            <person name="Perez M."/>
            <person name="Aroh O."/>
            <person name="Sun Y."/>
            <person name="Lan Y."/>
            <person name="Juniper S.K."/>
            <person name="Young C.R."/>
            <person name="Angers B."/>
            <person name="Qian P.Y."/>
        </authorList>
    </citation>
    <scope>NUCLEOTIDE SEQUENCE</scope>
    <source>
        <strain evidence="21">P08H-3</strain>
    </source>
</reference>
<dbReference type="SUPFAM" id="SSF50978">
    <property type="entry name" value="WD40 repeat-like"/>
    <property type="match status" value="1"/>
</dbReference>
<dbReference type="Proteomes" id="UP001208570">
    <property type="component" value="Unassembled WGS sequence"/>
</dbReference>
<evidence type="ECO:0000256" key="4">
    <source>
        <dbReference type="ARBA" id="ARBA00022499"/>
    </source>
</evidence>
<evidence type="ECO:0000256" key="2">
    <source>
        <dbReference type="ARBA" id="ARBA00006777"/>
    </source>
</evidence>
<feature type="compositionally biased region" description="Acidic residues" evidence="20">
    <location>
        <begin position="41"/>
        <end position="56"/>
    </location>
</feature>
<evidence type="ECO:0000256" key="8">
    <source>
        <dbReference type="ARBA" id="ARBA00022737"/>
    </source>
</evidence>
<dbReference type="Pfam" id="PF00400">
    <property type="entry name" value="WD40"/>
    <property type="match status" value="6"/>
</dbReference>
<feature type="repeat" description="WD" evidence="19">
    <location>
        <begin position="319"/>
        <end position="359"/>
    </location>
</feature>
<dbReference type="Gene3D" id="2.130.10.10">
    <property type="entry name" value="YVTN repeat-like/Quinoprotein amine dehydrogenase"/>
    <property type="match status" value="1"/>
</dbReference>
<evidence type="ECO:0000256" key="16">
    <source>
        <dbReference type="ARBA" id="ARBA00074377"/>
    </source>
</evidence>
<dbReference type="PANTHER" id="PTHR19865:SF0">
    <property type="entry name" value="U3 SMALL NUCLEOLAR RNA-INTERACTING PROTEIN 2"/>
    <property type="match status" value="1"/>
</dbReference>
<name>A0AAD9N9Z9_9ANNE</name>
<feature type="repeat" description="WD" evidence="19">
    <location>
        <begin position="371"/>
        <end position="403"/>
    </location>
</feature>
<dbReference type="AlphaFoldDB" id="A0AAD9N9Z9"/>
<evidence type="ECO:0000256" key="1">
    <source>
        <dbReference type="ARBA" id="ARBA00004604"/>
    </source>
</evidence>
<feature type="repeat" description="WD" evidence="19">
    <location>
        <begin position="141"/>
        <end position="182"/>
    </location>
</feature>
<dbReference type="InterPro" id="IPR015943">
    <property type="entry name" value="WD40/YVTN_repeat-like_dom_sf"/>
</dbReference>
<evidence type="ECO:0000256" key="5">
    <source>
        <dbReference type="ARBA" id="ARBA00022552"/>
    </source>
</evidence>
<keyword evidence="10" id="KW-0694">RNA-binding</keyword>